<dbReference type="SUPFAM" id="SSF52540">
    <property type="entry name" value="P-loop containing nucleoside triphosphate hydrolases"/>
    <property type="match status" value="1"/>
</dbReference>
<evidence type="ECO:0000313" key="2">
    <source>
        <dbReference type="Proteomes" id="UP001152795"/>
    </source>
</evidence>
<keyword evidence="2" id="KW-1185">Reference proteome</keyword>
<gene>
    <name evidence="1" type="ORF">PACLA_8A049019</name>
</gene>
<dbReference type="PANTHER" id="PTHR47691:SF3">
    <property type="entry name" value="HTH-TYPE TRANSCRIPTIONAL REGULATOR RV0890C-RELATED"/>
    <property type="match status" value="1"/>
</dbReference>
<dbReference type="InterPro" id="IPR001875">
    <property type="entry name" value="DED_dom"/>
</dbReference>
<dbReference type="Gene3D" id="1.10.10.10">
    <property type="entry name" value="Winged helix-like DNA-binding domain superfamily/Winged helix DNA-binding domain"/>
    <property type="match status" value="1"/>
</dbReference>
<dbReference type="PROSITE" id="PS50293">
    <property type="entry name" value="TPR_REGION"/>
    <property type="match status" value="1"/>
</dbReference>
<dbReference type="InterPro" id="IPR036388">
    <property type="entry name" value="WH-like_DNA-bd_sf"/>
</dbReference>
<proteinExistence type="predicted"/>
<dbReference type="OrthoDB" id="100767at2759"/>
<dbReference type="SMART" id="SM00031">
    <property type="entry name" value="DED"/>
    <property type="match status" value="1"/>
</dbReference>
<dbReference type="InterPro" id="IPR027417">
    <property type="entry name" value="P-loop_NTPase"/>
</dbReference>
<comment type="caution">
    <text evidence="1">The sequence shown here is derived from an EMBL/GenBank/DDBJ whole genome shotgun (WGS) entry which is preliminary data.</text>
</comment>
<dbReference type="CDD" id="cd00045">
    <property type="entry name" value="DED"/>
    <property type="match status" value="1"/>
</dbReference>
<dbReference type="Gene3D" id="1.25.40.10">
    <property type="entry name" value="Tetratricopeptide repeat domain"/>
    <property type="match status" value="1"/>
</dbReference>
<dbReference type="Pfam" id="PF13424">
    <property type="entry name" value="TPR_12"/>
    <property type="match status" value="1"/>
</dbReference>
<dbReference type="SMART" id="SM00028">
    <property type="entry name" value="TPR"/>
    <property type="match status" value="2"/>
</dbReference>
<dbReference type="SUPFAM" id="SSF48452">
    <property type="entry name" value="TPR-like"/>
    <property type="match status" value="1"/>
</dbReference>
<dbReference type="EMBL" id="CACRXK020000750">
    <property type="protein sequence ID" value="CAB3984530.1"/>
    <property type="molecule type" value="Genomic_DNA"/>
</dbReference>
<dbReference type="Gene3D" id="1.10.533.10">
    <property type="entry name" value="Death Domain, Fas"/>
    <property type="match status" value="1"/>
</dbReference>
<name>A0A7D9DGV9_PARCT</name>
<dbReference type="Proteomes" id="UP001152795">
    <property type="component" value="Unassembled WGS sequence"/>
</dbReference>
<protein>
    <submittedName>
        <fullName evidence="1">Disease resistance</fullName>
    </submittedName>
</protein>
<dbReference type="PROSITE" id="PS50168">
    <property type="entry name" value="DED"/>
    <property type="match status" value="1"/>
</dbReference>
<dbReference type="PRINTS" id="PR00364">
    <property type="entry name" value="DISEASERSIST"/>
</dbReference>
<organism evidence="1 2">
    <name type="scientific">Paramuricea clavata</name>
    <name type="common">Red gorgonian</name>
    <name type="synonym">Violescent sea-whip</name>
    <dbReference type="NCBI Taxonomy" id="317549"/>
    <lineage>
        <taxon>Eukaryota</taxon>
        <taxon>Metazoa</taxon>
        <taxon>Cnidaria</taxon>
        <taxon>Anthozoa</taxon>
        <taxon>Octocorallia</taxon>
        <taxon>Malacalcyonacea</taxon>
        <taxon>Plexauridae</taxon>
        <taxon>Paramuricea</taxon>
    </lineage>
</organism>
<sequence>MGKTDSFRALLLNIAQELTSSNFDDMKFACDGEIPDGVLERLARPIDLFSELEHRDLLTETNKDFLAELLLHIGRQELARKLLGMNEKACKLKRSCSMLHGTLPGKVPHFLGRALLCEEVIAHLHKGHDRLVTITGPPGYGKSSVAISVGHEMMEQYDYHVYYISTRGASSVDSVAFQLLYSMGIVSGEDPISQAHHYFEASHQDTLLVLDNVEDMLVPELKPSFLKFIKLTGEMAPHIKMIVTSRVALKFISFKMKNVPLPALTKTEAAQLIRIFSPQEISNSHAETLGHLCKGIPLLIRAVASLLETNVDPELLIKEFERSPGTTLRSFGLAGMPPESDMYPCLKICFERLSPELQRHLVALSIFPSSFKIADTSCVLRDMSDLQRQLIITQLVDNSFVRPDTEGRSFYAVHRIVQVFCKELLKESKELKEFYQNASNHFNLYFLTILHDLNEKFYGSGEELKTVMIAFECKKNNFFCALESSIREKKLAKYAADLLNSSFKFFTIRLSSNEFCRLYQSLLEVFKNSEDKKRYSHCLVSIAFHQFWVMCSCHRPCPKATKMFKEAYEMQKKLGFTKTEQYAECLSKLARAYAFDGSLADSVTMVDEANTIVQEIGCSNLSKMSVLNDYAAVYSYHKHHETAIKLRERFLPTAKEHMTDHPSVGTLYEELGSSYEALGNAEKSMDCRKEAIRIYEGFLGDHKFTATSYLGLGTTLKSQGKYEEALEVLRKALEIQRRTIGPHVETVITSQEIEKVLGILGRKNEAEEAARFSQKLMDDQKRIEKAMEDLKI</sequence>
<dbReference type="AlphaFoldDB" id="A0A7D9DGV9"/>
<dbReference type="InterPro" id="IPR011990">
    <property type="entry name" value="TPR-like_helical_dom_sf"/>
</dbReference>
<dbReference type="SUPFAM" id="SSF47986">
    <property type="entry name" value="DEATH domain"/>
    <property type="match status" value="1"/>
</dbReference>
<evidence type="ECO:0000313" key="1">
    <source>
        <dbReference type="EMBL" id="CAB3984530.1"/>
    </source>
</evidence>
<dbReference type="InterPro" id="IPR019734">
    <property type="entry name" value="TPR_rpt"/>
</dbReference>
<accession>A0A7D9DGV9</accession>
<dbReference type="GO" id="GO:0042981">
    <property type="term" value="P:regulation of apoptotic process"/>
    <property type="evidence" value="ECO:0007669"/>
    <property type="project" value="InterPro"/>
</dbReference>
<reference evidence="1" key="1">
    <citation type="submission" date="2020-04" db="EMBL/GenBank/DDBJ databases">
        <authorList>
            <person name="Alioto T."/>
            <person name="Alioto T."/>
            <person name="Gomez Garrido J."/>
        </authorList>
    </citation>
    <scope>NUCLEOTIDE SEQUENCE</scope>
    <source>
        <strain evidence="1">A484AB</strain>
    </source>
</reference>
<dbReference type="InterPro" id="IPR011029">
    <property type="entry name" value="DEATH-like_dom_sf"/>
</dbReference>
<dbReference type="PROSITE" id="PS50005">
    <property type="entry name" value="TPR"/>
    <property type="match status" value="1"/>
</dbReference>
<dbReference type="Gene3D" id="3.40.50.300">
    <property type="entry name" value="P-loop containing nucleotide triphosphate hydrolases"/>
    <property type="match status" value="1"/>
</dbReference>
<dbReference type="PANTHER" id="PTHR47691">
    <property type="entry name" value="REGULATOR-RELATED"/>
    <property type="match status" value="1"/>
</dbReference>
<dbReference type="Pfam" id="PF01335">
    <property type="entry name" value="DED"/>
    <property type="match status" value="1"/>
</dbReference>